<keyword evidence="9" id="KW-1185">Reference proteome</keyword>
<dbReference type="Gene3D" id="3.50.50.60">
    <property type="entry name" value="FAD/NAD(P)-binding domain"/>
    <property type="match status" value="2"/>
</dbReference>
<comment type="cofactor">
    <cofactor evidence="1">
        <name>FAD</name>
        <dbReference type="ChEBI" id="CHEBI:57692"/>
    </cofactor>
</comment>
<organism evidence="8 9">
    <name type="scientific">Coccomyxa subellipsoidea</name>
    <dbReference type="NCBI Taxonomy" id="248742"/>
    <lineage>
        <taxon>Eukaryota</taxon>
        <taxon>Viridiplantae</taxon>
        <taxon>Chlorophyta</taxon>
        <taxon>core chlorophytes</taxon>
        <taxon>Trebouxiophyceae</taxon>
        <taxon>Trebouxiophyceae incertae sedis</taxon>
        <taxon>Coccomyxaceae</taxon>
        <taxon>Coccomyxa</taxon>
    </lineage>
</organism>
<keyword evidence="6" id="KW-0503">Monooxygenase</keyword>
<reference evidence="8 9" key="1">
    <citation type="journal article" date="2024" name="Nat. Commun.">
        <title>Phylogenomics reveals the evolutionary origins of lichenization in chlorophyte algae.</title>
        <authorList>
            <person name="Puginier C."/>
            <person name="Libourel C."/>
            <person name="Otte J."/>
            <person name="Skaloud P."/>
            <person name="Haon M."/>
            <person name="Grisel S."/>
            <person name="Petersen M."/>
            <person name="Berrin J.G."/>
            <person name="Delaux P.M."/>
            <person name="Dal Grande F."/>
            <person name="Keller J."/>
        </authorList>
    </citation>
    <scope>NUCLEOTIDE SEQUENCE [LARGE SCALE GENOMIC DNA]</scope>
    <source>
        <strain evidence="8 9">SAG 216-7</strain>
    </source>
</reference>
<dbReference type="InterPro" id="IPR036188">
    <property type="entry name" value="FAD/NAD-bd_sf"/>
</dbReference>
<dbReference type="PROSITE" id="PS01304">
    <property type="entry name" value="UBIH"/>
    <property type="match status" value="1"/>
</dbReference>
<dbReference type="NCBIfam" id="TIGR01988">
    <property type="entry name" value="Ubi-OHases"/>
    <property type="match status" value="1"/>
</dbReference>
<dbReference type="PANTHER" id="PTHR43876">
    <property type="entry name" value="UBIQUINONE BIOSYNTHESIS MONOOXYGENASE COQ6, MITOCHONDRIAL"/>
    <property type="match status" value="1"/>
</dbReference>
<name>A0ABR2YS68_9CHLO</name>
<dbReference type="InterPro" id="IPR010971">
    <property type="entry name" value="UbiH/COQ6"/>
</dbReference>
<comment type="caution">
    <text evidence="8">The sequence shown here is derived from an EMBL/GenBank/DDBJ whole genome shotgun (WGS) entry which is preliminary data.</text>
</comment>
<dbReference type="Proteomes" id="UP001491310">
    <property type="component" value="Unassembled WGS sequence"/>
</dbReference>
<dbReference type="PRINTS" id="PR00420">
    <property type="entry name" value="RNGMNOXGNASE"/>
</dbReference>
<evidence type="ECO:0000256" key="2">
    <source>
        <dbReference type="ARBA" id="ARBA00005349"/>
    </source>
</evidence>
<protein>
    <recommendedName>
        <fullName evidence="7">FAD-binding domain-containing protein</fullName>
    </recommendedName>
</protein>
<evidence type="ECO:0000313" key="8">
    <source>
        <dbReference type="EMBL" id="KAK9909788.1"/>
    </source>
</evidence>
<dbReference type="InterPro" id="IPR018168">
    <property type="entry name" value="Ubi_Hdrlase_CS"/>
</dbReference>
<dbReference type="EMBL" id="JALJOT010000006">
    <property type="protein sequence ID" value="KAK9909788.1"/>
    <property type="molecule type" value="Genomic_DNA"/>
</dbReference>
<keyword evidence="3" id="KW-0285">Flavoprotein</keyword>
<gene>
    <name evidence="8" type="ORF">WJX75_007450</name>
</gene>
<dbReference type="InterPro" id="IPR051205">
    <property type="entry name" value="UbiH/COQ6_monooxygenase"/>
</dbReference>
<feature type="domain" description="FAD-binding" evidence="7">
    <location>
        <begin position="290"/>
        <end position="347"/>
    </location>
</feature>
<evidence type="ECO:0000256" key="5">
    <source>
        <dbReference type="ARBA" id="ARBA00023002"/>
    </source>
</evidence>
<dbReference type="Pfam" id="PF01494">
    <property type="entry name" value="FAD_binding_3"/>
    <property type="match status" value="2"/>
</dbReference>
<evidence type="ECO:0000256" key="4">
    <source>
        <dbReference type="ARBA" id="ARBA00022827"/>
    </source>
</evidence>
<dbReference type="InterPro" id="IPR002938">
    <property type="entry name" value="FAD-bd"/>
</dbReference>
<proteinExistence type="inferred from homology"/>
<evidence type="ECO:0000256" key="3">
    <source>
        <dbReference type="ARBA" id="ARBA00022630"/>
    </source>
</evidence>
<feature type="domain" description="FAD-binding" evidence="7">
    <location>
        <begin position="157"/>
        <end position="246"/>
    </location>
</feature>
<comment type="similarity">
    <text evidence="2">Belongs to the UbiH/COQ6 family.</text>
</comment>
<evidence type="ECO:0000256" key="6">
    <source>
        <dbReference type="ARBA" id="ARBA00023033"/>
    </source>
</evidence>
<keyword evidence="5" id="KW-0560">Oxidoreductase</keyword>
<sequence length="416" mass="44384">MVGAALACALGSNPITASLRVLVMDRGGPTEVTSPLPEVPDLRVSTVTPASVQLFQDIGAWEDVAPPRSAAFQHMQVWDEGGNGYVRYSAGNVGLANMGYVAENRVLQAALMRRLKDFKNSTLFWPASLEALTLPSYAPEAHEGPSTNSLAELRLADGRTIQARLVVGADGARSRTRQLADLRTFSRSYHQRGIVASVRTQQANDTAWQRFLPTGPLALLPVRDGYSNIVWSTSVQQAMALEKASPQEFALAVNEALNGGSTPAGNPLLPSRSREEFVAPPAVSAGGSKQRSFPLTLAGAGRYVRPRLALVGDAAHVVHPLAGQGVNLGFGDVRALSAALTHAVETGRDPGELALLEEMYEEPRQRENGMMMVALDSLKHIFAPQSGFVASVRGLGLDLINGTPALKARIMKYAMG</sequence>
<evidence type="ECO:0000259" key="7">
    <source>
        <dbReference type="Pfam" id="PF01494"/>
    </source>
</evidence>
<dbReference type="SUPFAM" id="SSF51905">
    <property type="entry name" value="FAD/NAD(P)-binding domain"/>
    <property type="match status" value="1"/>
</dbReference>
<dbReference type="PANTHER" id="PTHR43876:SF7">
    <property type="entry name" value="UBIQUINONE BIOSYNTHESIS MONOOXYGENASE COQ6, MITOCHONDRIAL"/>
    <property type="match status" value="1"/>
</dbReference>
<evidence type="ECO:0000313" key="9">
    <source>
        <dbReference type="Proteomes" id="UP001491310"/>
    </source>
</evidence>
<evidence type="ECO:0000256" key="1">
    <source>
        <dbReference type="ARBA" id="ARBA00001974"/>
    </source>
</evidence>
<accession>A0ABR2YS68</accession>
<keyword evidence="4" id="KW-0274">FAD</keyword>